<dbReference type="NCBIfam" id="TIGR00713">
    <property type="entry name" value="hemL"/>
    <property type="match status" value="1"/>
</dbReference>
<comment type="cofactor">
    <cofactor evidence="1 7">
        <name>pyridoxal 5'-phosphate</name>
        <dbReference type="ChEBI" id="CHEBI:597326"/>
    </cofactor>
</comment>
<dbReference type="InterPro" id="IPR005814">
    <property type="entry name" value="Aminotrans_3"/>
</dbReference>
<dbReference type="PANTHER" id="PTHR43713">
    <property type="entry name" value="GLUTAMATE-1-SEMIALDEHYDE 2,1-AMINOMUTASE"/>
    <property type="match status" value="1"/>
</dbReference>
<dbReference type="GO" id="GO:0008483">
    <property type="term" value="F:transaminase activity"/>
    <property type="evidence" value="ECO:0007669"/>
    <property type="project" value="InterPro"/>
</dbReference>
<dbReference type="SUPFAM" id="SSF53383">
    <property type="entry name" value="PLP-dependent transferases"/>
    <property type="match status" value="1"/>
</dbReference>
<dbReference type="Pfam" id="PF00202">
    <property type="entry name" value="Aminotran_3"/>
    <property type="match status" value="1"/>
</dbReference>
<gene>
    <name evidence="7 8" type="primary">hemL</name>
    <name evidence="8" type="ORF">C1280_07620</name>
</gene>
<comment type="subcellular location">
    <subcellularLocation>
        <location evidence="7">Cytoplasm</location>
    </subcellularLocation>
</comment>
<dbReference type="FunFam" id="3.40.640.10:FF:000021">
    <property type="entry name" value="Glutamate-1-semialdehyde 2,1-aminomutase"/>
    <property type="match status" value="1"/>
</dbReference>
<dbReference type="RefSeq" id="WP_010046875.1">
    <property type="nucleotide sequence ID" value="NZ_CP025958.1"/>
</dbReference>
<dbReference type="InterPro" id="IPR049704">
    <property type="entry name" value="Aminotrans_3_PPA_site"/>
</dbReference>
<organism evidence="8 9">
    <name type="scientific">Gemmata obscuriglobus</name>
    <dbReference type="NCBI Taxonomy" id="114"/>
    <lineage>
        <taxon>Bacteria</taxon>
        <taxon>Pseudomonadati</taxon>
        <taxon>Planctomycetota</taxon>
        <taxon>Planctomycetia</taxon>
        <taxon>Gemmatales</taxon>
        <taxon>Gemmataceae</taxon>
        <taxon>Gemmata</taxon>
    </lineage>
</organism>
<dbReference type="UniPathway" id="UPA00251">
    <property type="reaction ID" value="UER00317"/>
</dbReference>
<name>A0A2Z3H7C2_9BACT</name>
<dbReference type="Gene3D" id="3.40.640.10">
    <property type="entry name" value="Type I PLP-dependent aspartate aminotransferase-like (Major domain)"/>
    <property type="match status" value="1"/>
</dbReference>
<evidence type="ECO:0000256" key="5">
    <source>
        <dbReference type="ARBA" id="ARBA00023235"/>
    </source>
</evidence>
<dbReference type="CDD" id="cd00610">
    <property type="entry name" value="OAT_like"/>
    <property type="match status" value="1"/>
</dbReference>
<dbReference type="InterPro" id="IPR015421">
    <property type="entry name" value="PyrdxlP-dep_Trfase_major"/>
</dbReference>
<keyword evidence="7" id="KW-0963">Cytoplasm</keyword>
<dbReference type="InterPro" id="IPR004639">
    <property type="entry name" value="4pyrrol_synth_GluAld_NH2Trfase"/>
</dbReference>
<sequence length="433" mass="45669">MLDLSTVRPASAAAFERAKAVIPGGVNSPARAFGGVGGSPLFISRADGPFLYDLDGNRYLDFIGSWGPMILGHCHPKVVDATIAALKNGSSYGAPCELETQLAELVIEAIPSVEMVRFVSSGTEATMSAIRLARGFTGRDRIVKFAGCYHGHVDSLLVSAGSSALTLGVPNSPGVPAGCTQDTSVLRYNDVAALAELFAAQGDRIAGVILEPVVGNMGLVPPTAEFRAELRRLTRQHGALLIYDEVMTGFRLGYGGAQALLGDAPDLTCFGKIIGGGYPVGAYGGRADVMRKVMPAGPVFQAGTLSGNPVAMAAGIATLTELKTNPPYARLEAQSARIGVGLLEAAKHARVPVQFNRVGSMWTLFFTDTPVTDLDTAKTSDVKRFGRFFWEMMDRGVYLPCSQFEAAFTCGAMTDEHIEQTIAAAGESLKALK</sequence>
<evidence type="ECO:0000256" key="3">
    <source>
        <dbReference type="ARBA" id="ARBA00008981"/>
    </source>
</evidence>
<dbReference type="HAMAP" id="MF_00375">
    <property type="entry name" value="HemL_aminotrans_3"/>
    <property type="match status" value="1"/>
</dbReference>
<evidence type="ECO:0000256" key="1">
    <source>
        <dbReference type="ARBA" id="ARBA00001933"/>
    </source>
</evidence>
<dbReference type="GO" id="GO:0042286">
    <property type="term" value="F:glutamate-1-semialdehyde 2,1-aminomutase activity"/>
    <property type="evidence" value="ECO:0007669"/>
    <property type="project" value="UniProtKB-UniRule"/>
</dbReference>
<reference evidence="8 9" key="1">
    <citation type="submission" date="2018-01" db="EMBL/GenBank/DDBJ databases">
        <title>G. obscuriglobus.</title>
        <authorList>
            <person name="Franke J."/>
            <person name="Blomberg W."/>
            <person name="Selmecki A."/>
        </authorList>
    </citation>
    <scope>NUCLEOTIDE SEQUENCE [LARGE SCALE GENOMIC DNA]</scope>
    <source>
        <strain evidence="8 9">DSM 5831</strain>
    </source>
</reference>
<dbReference type="EMBL" id="CP025958">
    <property type="protein sequence ID" value="AWM36900.1"/>
    <property type="molecule type" value="Genomic_DNA"/>
</dbReference>
<dbReference type="PROSITE" id="PS00600">
    <property type="entry name" value="AA_TRANSFER_CLASS_3"/>
    <property type="match status" value="1"/>
</dbReference>
<dbReference type="InterPro" id="IPR015422">
    <property type="entry name" value="PyrdxlP-dep_Trfase_small"/>
</dbReference>
<evidence type="ECO:0000313" key="8">
    <source>
        <dbReference type="EMBL" id="AWM36900.1"/>
    </source>
</evidence>
<keyword evidence="5 7" id="KW-0413">Isomerase</keyword>
<dbReference type="EC" id="5.4.3.8" evidence="7"/>
<dbReference type="GO" id="GO:0006782">
    <property type="term" value="P:protoporphyrinogen IX biosynthetic process"/>
    <property type="evidence" value="ECO:0007669"/>
    <property type="project" value="UniProtKB-UniRule"/>
</dbReference>
<protein>
    <recommendedName>
        <fullName evidence="7">Glutamate-1-semialdehyde 2,1-aminomutase</fullName>
        <shortName evidence="7">GSA</shortName>
        <ecNumber evidence="7">5.4.3.8</ecNumber>
    </recommendedName>
    <alternativeName>
        <fullName evidence="7">Glutamate-1-semialdehyde aminotransferase</fullName>
        <shortName evidence="7">GSA-AT</shortName>
    </alternativeName>
</protein>
<evidence type="ECO:0000313" key="9">
    <source>
        <dbReference type="Proteomes" id="UP000245802"/>
    </source>
</evidence>
<evidence type="ECO:0000256" key="2">
    <source>
        <dbReference type="ARBA" id="ARBA00004819"/>
    </source>
</evidence>
<evidence type="ECO:0000256" key="7">
    <source>
        <dbReference type="HAMAP-Rule" id="MF_00375"/>
    </source>
</evidence>
<dbReference type="OrthoDB" id="9816013at2"/>
<evidence type="ECO:0000256" key="6">
    <source>
        <dbReference type="ARBA" id="ARBA00023244"/>
    </source>
</evidence>
<dbReference type="NCBIfam" id="NF000818">
    <property type="entry name" value="PRK00062.1"/>
    <property type="match status" value="1"/>
</dbReference>
<evidence type="ECO:0000256" key="4">
    <source>
        <dbReference type="ARBA" id="ARBA00022898"/>
    </source>
</evidence>
<dbReference type="AlphaFoldDB" id="A0A2Z3H7C2"/>
<dbReference type="Gene3D" id="3.90.1150.10">
    <property type="entry name" value="Aspartate Aminotransferase, domain 1"/>
    <property type="match status" value="1"/>
</dbReference>
<dbReference type="GO" id="GO:0030170">
    <property type="term" value="F:pyridoxal phosphate binding"/>
    <property type="evidence" value="ECO:0007669"/>
    <property type="project" value="InterPro"/>
</dbReference>
<dbReference type="GO" id="GO:0005737">
    <property type="term" value="C:cytoplasm"/>
    <property type="evidence" value="ECO:0007669"/>
    <property type="project" value="UniProtKB-SubCell"/>
</dbReference>
<dbReference type="KEGG" id="gog:C1280_07620"/>
<proteinExistence type="inferred from homology"/>
<keyword evidence="6 7" id="KW-0627">Porphyrin biosynthesis</keyword>
<dbReference type="InterPro" id="IPR015424">
    <property type="entry name" value="PyrdxlP-dep_Trfase"/>
</dbReference>
<comment type="subunit">
    <text evidence="7">Homodimer.</text>
</comment>
<comment type="catalytic activity">
    <reaction evidence="7">
        <text>(S)-4-amino-5-oxopentanoate = 5-aminolevulinate</text>
        <dbReference type="Rhea" id="RHEA:14265"/>
        <dbReference type="ChEBI" id="CHEBI:57501"/>
        <dbReference type="ChEBI" id="CHEBI:356416"/>
        <dbReference type="EC" id="5.4.3.8"/>
    </reaction>
</comment>
<comment type="pathway">
    <text evidence="2">Porphyrin-containing compound metabolism; protoporphyrin-IX biosynthesis; 5-aminolevulinate from L-glutamyl-tRNA(Glu): step 2/2.</text>
</comment>
<dbReference type="PANTHER" id="PTHR43713:SF3">
    <property type="entry name" value="GLUTAMATE-1-SEMIALDEHYDE 2,1-AMINOMUTASE 1, CHLOROPLASTIC-RELATED"/>
    <property type="match status" value="1"/>
</dbReference>
<dbReference type="Proteomes" id="UP000245802">
    <property type="component" value="Chromosome"/>
</dbReference>
<keyword evidence="9" id="KW-1185">Reference proteome</keyword>
<feature type="modified residue" description="N6-(pyridoxal phosphate)lysine" evidence="7">
    <location>
        <position position="272"/>
    </location>
</feature>
<comment type="similarity">
    <text evidence="3 7">Belongs to the class-III pyridoxal-phosphate-dependent aminotransferase family. HemL subfamily.</text>
</comment>
<accession>A0A2Z3H7C2</accession>
<keyword evidence="4 7" id="KW-0663">Pyridoxal phosphate</keyword>